<dbReference type="AlphaFoldDB" id="A0A915PSV2"/>
<dbReference type="GO" id="GO:1905502">
    <property type="term" value="F:acetyl-CoA binding"/>
    <property type="evidence" value="ECO:0007669"/>
    <property type="project" value="TreeGrafter"/>
</dbReference>
<keyword evidence="3" id="KW-1185">Reference proteome</keyword>
<proteinExistence type="predicted"/>
<name>A0A915PSV2_9BILA</name>
<protein>
    <submittedName>
        <fullName evidence="4">N-acetyltransferase domain-containing protein</fullName>
    </submittedName>
</protein>
<reference evidence="4" key="1">
    <citation type="submission" date="2022-11" db="UniProtKB">
        <authorList>
            <consortium name="WormBaseParasite"/>
        </authorList>
    </citation>
    <scope>IDENTIFICATION</scope>
</reference>
<dbReference type="GO" id="GO:0005737">
    <property type="term" value="C:cytoplasm"/>
    <property type="evidence" value="ECO:0007669"/>
    <property type="project" value="TreeGrafter"/>
</dbReference>
<dbReference type="CDD" id="cd04301">
    <property type="entry name" value="NAT_SF"/>
    <property type="match status" value="1"/>
</dbReference>
<evidence type="ECO:0000313" key="3">
    <source>
        <dbReference type="Proteomes" id="UP000887581"/>
    </source>
</evidence>
<dbReference type="SUPFAM" id="SSF55729">
    <property type="entry name" value="Acyl-CoA N-acyltransferases (Nat)"/>
    <property type="match status" value="1"/>
</dbReference>
<feature type="region of interest" description="Disordered" evidence="1">
    <location>
        <begin position="110"/>
        <end position="138"/>
    </location>
</feature>
<evidence type="ECO:0000313" key="4">
    <source>
        <dbReference type="WBParaSite" id="sdigi.contig39.g2610.t1"/>
    </source>
</evidence>
<dbReference type="WBParaSite" id="sdigi.contig39.g2610.t1">
    <property type="protein sequence ID" value="sdigi.contig39.g2610.t1"/>
    <property type="gene ID" value="sdigi.contig39.g2610"/>
</dbReference>
<accession>A0A915PSV2</accession>
<dbReference type="InterPro" id="IPR039840">
    <property type="entry name" value="NAA80"/>
</dbReference>
<sequence length="157" mass="17478">MAAKRGCTWEHAAGKGLGCWLMTQLEDKARKFGFKKAYLSSKDKQAFYAKCGYSACEPVPKVSANKILYERFDLGKYLLSTFNRSAFNEQIAPANTPDRDASRIFDFPSEKNMTIPVPPPLPPPPPPPPSSATSVLPSDQALKSDAKKTHYMFKIFQ</sequence>
<dbReference type="Gene3D" id="3.40.630.30">
    <property type="match status" value="1"/>
</dbReference>
<evidence type="ECO:0000259" key="2">
    <source>
        <dbReference type="Pfam" id="PF00583"/>
    </source>
</evidence>
<dbReference type="InterPro" id="IPR016181">
    <property type="entry name" value="Acyl_CoA_acyltransferase"/>
</dbReference>
<dbReference type="PANTHER" id="PTHR13538">
    <property type="entry name" value="N-ACETYLTRANSFERASE 6"/>
    <property type="match status" value="1"/>
</dbReference>
<organism evidence="3 4">
    <name type="scientific">Setaria digitata</name>
    <dbReference type="NCBI Taxonomy" id="48799"/>
    <lineage>
        <taxon>Eukaryota</taxon>
        <taxon>Metazoa</taxon>
        <taxon>Ecdysozoa</taxon>
        <taxon>Nematoda</taxon>
        <taxon>Chromadorea</taxon>
        <taxon>Rhabditida</taxon>
        <taxon>Spirurina</taxon>
        <taxon>Spiruromorpha</taxon>
        <taxon>Filarioidea</taxon>
        <taxon>Setariidae</taxon>
        <taxon>Setaria</taxon>
    </lineage>
</organism>
<dbReference type="GO" id="GO:0008080">
    <property type="term" value="F:N-acetyltransferase activity"/>
    <property type="evidence" value="ECO:0007669"/>
    <property type="project" value="InterPro"/>
</dbReference>
<feature type="domain" description="N-acetyltransferase" evidence="2">
    <location>
        <begin position="12"/>
        <end position="53"/>
    </location>
</feature>
<dbReference type="InterPro" id="IPR000182">
    <property type="entry name" value="GNAT_dom"/>
</dbReference>
<dbReference type="Proteomes" id="UP000887581">
    <property type="component" value="Unplaced"/>
</dbReference>
<feature type="compositionally biased region" description="Pro residues" evidence="1">
    <location>
        <begin position="116"/>
        <end position="130"/>
    </location>
</feature>
<evidence type="ECO:0000256" key="1">
    <source>
        <dbReference type="SAM" id="MobiDB-lite"/>
    </source>
</evidence>
<dbReference type="PANTHER" id="PTHR13538:SF4">
    <property type="entry name" value="N-ALPHA-ACETYLTRANSFERASE 80"/>
    <property type="match status" value="1"/>
</dbReference>
<dbReference type="Pfam" id="PF00583">
    <property type="entry name" value="Acetyltransf_1"/>
    <property type="match status" value="1"/>
</dbReference>